<dbReference type="Gene3D" id="3.30.70.3290">
    <property type="match status" value="1"/>
</dbReference>
<dbReference type="Gene3D" id="3.40.366.10">
    <property type="entry name" value="Malonyl-Coenzyme A Acyl Carrier Protein, domain 2"/>
    <property type="match status" value="1"/>
</dbReference>
<dbReference type="SUPFAM" id="SSF55048">
    <property type="entry name" value="Probable ACP-binding domain of malonyl-CoA ACP transacylase"/>
    <property type="match status" value="1"/>
</dbReference>
<dbReference type="InterPro" id="IPR016035">
    <property type="entry name" value="Acyl_Trfase/lysoPLipase"/>
</dbReference>
<evidence type="ECO:0000313" key="7">
    <source>
        <dbReference type="Proteomes" id="UP000240883"/>
    </source>
</evidence>
<evidence type="ECO:0000256" key="4">
    <source>
        <dbReference type="ARBA" id="ARBA00023002"/>
    </source>
</evidence>
<keyword evidence="1" id="KW-0596">Phosphopantetheine</keyword>
<name>A0A2T2N2W5_CORCC</name>
<feature type="domain" description="Ketosynthase family 3 (KS3)" evidence="5">
    <location>
        <begin position="15"/>
        <end position="441"/>
    </location>
</feature>
<accession>A0A2T2N2W5</accession>
<protein>
    <submittedName>
        <fullName evidence="6">Ketoacyl-synt-domain-containing protein</fullName>
    </submittedName>
</protein>
<keyword evidence="7" id="KW-1185">Reference proteome</keyword>
<dbReference type="InterPro" id="IPR050091">
    <property type="entry name" value="PKS_NRPS_Biosynth_Enz"/>
</dbReference>
<dbReference type="Pfam" id="PF00109">
    <property type="entry name" value="ketoacyl-synt"/>
    <property type="match status" value="1"/>
</dbReference>
<dbReference type="PANTHER" id="PTHR43775">
    <property type="entry name" value="FATTY ACID SYNTHASE"/>
    <property type="match status" value="1"/>
</dbReference>
<organism evidence="6 7">
    <name type="scientific">Corynespora cassiicola Philippines</name>
    <dbReference type="NCBI Taxonomy" id="1448308"/>
    <lineage>
        <taxon>Eukaryota</taxon>
        <taxon>Fungi</taxon>
        <taxon>Dikarya</taxon>
        <taxon>Ascomycota</taxon>
        <taxon>Pezizomycotina</taxon>
        <taxon>Dothideomycetes</taxon>
        <taxon>Pleosporomycetidae</taxon>
        <taxon>Pleosporales</taxon>
        <taxon>Corynesporascaceae</taxon>
        <taxon>Corynespora</taxon>
    </lineage>
</organism>
<dbReference type="InterPro" id="IPR014031">
    <property type="entry name" value="Ketoacyl_synth_C"/>
</dbReference>
<keyword evidence="3" id="KW-0808">Transferase</keyword>
<sequence length="916" mass="98973">MAGKSERSSTAAPPPMPLAIVGMSCRMPGKVASLDDFWNLLANSKDGYKEFPKDRFNWEAYYHPNQARKDSIHVKNGYFLDEDVANFDAQFFRMNATDASSFDPQGRIILECVYEALENAGIPKESVAGTKVGVFSTSNTSDYTLELKDDTCSMPSMVGVLGHGCMLSNVVSNAFDLVGPSVSVDTACSSAFYALQLAAQSLRSGETETCIVSGCALNLSPWRWTMLSNLTMLHPDGISKALDPNADSGYARGEGAASIILKPLDLAIRDNDRVHCVLSHVGVNHNGHTNGYTMPDAGLQAQLMQEMQTRINVKPDEFGFVEAHAPGTRVGDPIEVSAIQKVFSSDARTPEEPLLIGSVKANVGHLESSSGFPSLLKAALMLKKGMVVPNANFKDESMNSELKKLNMRVPISTEPWPKDKPYVAINNYGFGGANAHCIMQAAPVHEPDSSPGGSTTGAEEDYLFVLSANDETALARTREQLVQFLESDDATDIKMHDLAYTLGQRRSQLSWRAAVIASDLDDLAIQTASPRVVQRRVSRAPKIAFAFTGQGAQKFGMGRELLQYPIFSAALEMASACVESFGANFSLLEELYANEATTRINDADVSQPASTAIQIALVDLLRSWGVEPMAVVGHSSGEVAAAYAAGILSLPGAMRIAYARGQMAIRIKTVQPDFKGGMMAVAAGLEDIVPLLDIITSGIVVVGCENSPKSITVSGEESALEELETLLEEDGLPHRRLAVPFPYHSPFLEPYIDQYEEDICTSDTFSGTQQKAEYFSAMAGRRVEAAAVQKPSYWANSAKFRVRFTSAMTALLKSKTPPEVIIEVGPNPTLLGGIKSILKVVGKQVPHTVEVLASLQHGGNARTAMVKLAASLFGFGQGLDLEQINILGGKEDGSRPQLVDGLKPYPWTRSRYWIES</sequence>
<dbReference type="Proteomes" id="UP000240883">
    <property type="component" value="Unassembled WGS sequence"/>
</dbReference>
<dbReference type="InterPro" id="IPR016039">
    <property type="entry name" value="Thiolase-like"/>
</dbReference>
<dbReference type="PROSITE" id="PS00606">
    <property type="entry name" value="KS3_1"/>
    <property type="match status" value="1"/>
</dbReference>
<dbReference type="STRING" id="1448308.A0A2T2N2W5"/>
<dbReference type="InterPro" id="IPR014030">
    <property type="entry name" value="Ketoacyl_synth_N"/>
</dbReference>
<dbReference type="SUPFAM" id="SSF52151">
    <property type="entry name" value="FabD/lysophospholipase-like"/>
    <property type="match status" value="1"/>
</dbReference>
<proteinExistence type="predicted"/>
<dbReference type="Gene3D" id="3.40.47.10">
    <property type="match status" value="1"/>
</dbReference>
<dbReference type="CDD" id="cd00833">
    <property type="entry name" value="PKS"/>
    <property type="match status" value="1"/>
</dbReference>
<dbReference type="InterPro" id="IPR018201">
    <property type="entry name" value="Ketoacyl_synth_AS"/>
</dbReference>
<dbReference type="GO" id="GO:0006633">
    <property type="term" value="P:fatty acid biosynthetic process"/>
    <property type="evidence" value="ECO:0007669"/>
    <property type="project" value="InterPro"/>
</dbReference>
<evidence type="ECO:0000256" key="1">
    <source>
        <dbReference type="ARBA" id="ARBA00022450"/>
    </source>
</evidence>
<dbReference type="OrthoDB" id="329835at2759"/>
<evidence type="ECO:0000256" key="2">
    <source>
        <dbReference type="ARBA" id="ARBA00022553"/>
    </source>
</evidence>
<dbReference type="Pfam" id="PF00698">
    <property type="entry name" value="Acyl_transf_1"/>
    <property type="match status" value="1"/>
</dbReference>
<dbReference type="GO" id="GO:0044550">
    <property type="term" value="P:secondary metabolite biosynthetic process"/>
    <property type="evidence" value="ECO:0007669"/>
    <property type="project" value="TreeGrafter"/>
</dbReference>
<feature type="non-terminal residue" evidence="6">
    <location>
        <position position="916"/>
    </location>
</feature>
<keyword evidence="4" id="KW-0560">Oxidoreductase</keyword>
<dbReference type="GO" id="GO:0004312">
    <property type="term" value="F:fatty acid synthase activity"/>
    <property type="evidence" value="ECO:0007669"/>
    <property type="project" value="TreeGrafter"/>
</dbReference>
<dbReference type="InterPro" id="IPR016036">
    <property type="entry name" value="Malonyl_transacylase_ACP-bd"/>
</dbReference>
<evidence type="ECO:0000259" key="5">
    <source>
        <dbReference type="PROSITE" id="PS52004"/>
    </source>
</evidence>
<gene>
    <name evidence="6" type="ORF">BS50DRAFT_224535</name>
</gene>
<dbReference type="AlphaFoldDB" id="A0A2T2N2W5"/>
<dbReference type="Pfam" id="PF16197">
    <property type="entry name" value="KAsynt_C_assoc"/>
    <property type="match status" value="1"/>
</dbReference>
<dbReference type="InterPro" id="IPR032821">
    <property type="entry name" value="PKS_assoc"/>
</dbReference>
<dbReference type="SMART" id="SM00825">
    <property type="entry name" value="PKS_KS"/>
    <property type="match status" value="1"/>
</dbReference>
<dbReference type="InterPro" id="IPR014043">
    <property type="entry name" value="Acyl_transferase_dom"/>
</dbReference>
<keyword evidence="2" id="KW-0597">Phosphoprotein</keyword>
<dbReference type="SMART" id="SM00827">
    <property type="entry name" value="PKS_AT"/>
    <property type="match status" value="1"/>
</dbReference>
<dbReference type="PROSITE" id="PS52004">
    <property type="entry name" value="KS3_2"/>
    <property type="match status" value="1"/>
</dbReference>
<dbReference type="PROSITE" id="PS51257">
    <property type="entry name" value="PROKAR_LIPOPROTEIN"/>
    <property type="match status" value="1"/>
</dbReference>
<dbReference type="GO" id="GO:0004315">
    <property type="term" value="F:3-oxoacyl-[acyl-carrier-protein] synthase activity"/>
    <property type="evidence" value="ECO:0007669"/>
    <property type="project" value="InterPro"/>
</dbReference>
<evidence type="ECO:0000256" key="3">
    <source>
        <dbReference type="ARBA" id="ARBA00022679"/>
    </source>
</evidence>
<dbReference type="InterPro" id="IPR001227">
    <property type="entry name" value="Ac_transferase_dom_sf"/>
</dbReference>
<dbReference type="Pfam" id="PF02801">
    <property type="entry name" value="Ketoacyl-synt_C"/>
    <property type="match status" value="1"/>
</dbReference>
<dbReference type="InterPro" id="IPR020841">
    <property type="entry name" value="PKS_Beta-ketoAc_synthase_dom"/>
</dbReference>
<evidence type="ECO:0000313" key="6">
    <source>
        <dbReference type="EMBL" id="PSN59795.1"/>
    </source>
</evidence>
<reference evidence="6 7" key="1">
    <citation type="journal article" date="2018" name="Front. Microbiol.">
        <title>Genome-Wide Analysis of Corynespora cassiicola Leaf Fall Disease Putative Effectors.</title>
        <authorList>
            <person name="Lopez D."/>
            <person name="Ribeiro S."/>
            <person name="Label P."/>
            <person name="Fumanal B."/>
            <person name="Venisse J.S."/>
            <person name="Kohler A."/>
            <person name="de Oliveira R.R."/>
            <person name="Labutti K."/>
            <person name="Lipzen A."/>
            <person name="Lail K."/>
            <person name="Bauer D."/>
            <person name="Ohm R.A."/>
            <person name="Barry K.W."/>
            <person name="Spatafora J."/>
            <person name="Grigoriev I.V."/>
            <person name="Martin F.M."/>
            <person name="Pujade-Renaud V."/>
        </authorList>
    </citation>
    <scope>NUCLEOTIDE SEQUENCE [LARGE SCALE GENOMIC DNA]</scope>
    <source>
        <strain evidence="6 7">Philippines</strain>
    </source>
</reference>
<dbReference type="GO" id="GO:0016491">
    <property type="term" value="F:oxidoreductase activity"/>
    <property type="evidence" value="ECO:0007669"/>
    <property type="project" value="UniProtKB-KW"/>
</dbReference>
<dbReference type="PANTHER" id="PTHR43775:SF29">
    <property type="entry name" value="ASPERFURANONE POLYKETIDE SYNTHASE AFOG-RELATED"/>
    <property type="match status" value="1"/>
</dbReference>
<dbReference type="SUPFAM" id="SSF53901">
    <property type="entry name" value="Thiolase-like"/>
    <property type="match status" value="1"/>
</dbReference>
<dbReference type="EMBL" id="KZ678153">
    <property type="protein sequence ID" value="PSN59795.1"/>
    <property type="molecule type" value="Genomic_DNA"/>
</dbReference>